<dbReference type="InterPro" id="IPR036271">
    <property type="entry name" value="Tet_transcr_reg_TetR-rel_C_sf"/>
</dbReference>
<dbReference type="eggNOG" id="COG1309">
    <property type="taxonomic scope" value="Bacteria"/>
</dbReference>
<dbReference type="PROSITE" id="PS01081">
    <property type="entry name" value="HTH_TETR_1"/>
    <property type="match status" value="1"/>
</dbReference>
<dbReference type="InterPro" id="IPR050109">
    <property type="entry name" value="HTH-type_TetR-like_transc_reg"/>
</dbReference>
<dbReference type="GO" id="GO:0000976">
    <property type="term" value="F:transcription cis-regulatory region binding"/>
    <property type="evidence" value="ECO:0007669"/>
    <property type="project" value="TreeGrafter"/>
</dbReference>
<proteinExistence type="predicted"/>
<dbReference type="SUPFAM" id="SSF48498">
    <property type="entry name" value="Tetracyclin repressor-like, C-terminal domain"/>
    <property type="match status" value="1"/>
</dbReference>
<dbReference type="PRINTS" id="PR00455">
    <property type="entry name" value="HTHTETR"/>
</dbReference>
<evidence type="ECO:0000259" key="5">
    <source>
        <dbReference type="PROSITE" id="PS50977"/>
    </source>
</evidence>
<comment type="caution">
    <text evidence="6">The sequence shown here is derived from an EMBL/GenBank/DDBJ whole genome shotgun (WGS) entry which is preliminary data.</text>
</comment>
<evidence type="ECO:0000256" key="3">
    <source>
        <dbReference type="ARBA" id="ARBA00023163"/>
    </source>
</evidence>
<protein>
    <submittedName>
        <fullName evidence="6">Transcriptional regulator, TetR family</fullName>
    </submittedName>
</protein>
<dbReference type="GO" id="GO:0003700">
    <property type="term" value="F:DNA-binding transcription factor activity"/>
    <property type="evidence" value="ECO:0007669"/>
    <property type="project" value="TreeGrafter"/>
</dbReference>
<evidence type="ECO:0000256" key="1">
    <source>
        <dbReference type="ARBA" id="ARBA00023015"/>
    </source>
</evidence>
<organism evidence="6 7">
    <name type="scientific">Microscilla marina ATCC 23134</name>
    <dbReference type="NCBI Taxonomy" id="313606"/>
    <lineage>
        <taxon>Bacteria</taxon>
        <taxon>Pseudomonadati</taxon>
        <taxon>Bacteroidota</taxon>
        <taxon>Cytophagia</taxon>
        <taxon>Cytophagales</taxon>
        <taxon>Microscillaceae</taxon>
        <taxon>Microscilla</taxon>
    </lineage>
</organism>
<dbReference type="Pfam" id="PF00440">
    <property type="entry name" value="TetR_N"/>
    <property type="match status" value="1"/>
</dbReference>
<dbReference type="InterPro" id="IPR023772">
    <property type="entry name" value="DNA-bd_HTH_TetR-type_CS"/>
</dbReference>
<dbReference type="Gene3D" id="1.10.357.10">
    <property type="entry name" value="Tetracycline Repressor, domain 2"/>
    <property type="match status" value="1"/>
</dbReference>
<evidence type="ECO:0000256" key="2">
    <source>
        <dbReference type="ARBA" id="ARBA00023125"/>
    </source>
</evidence>
<dbReference type="RefSeq" id="WP_002696276.1">
    <property type="nucleotide sequence ID" value="NZ_AAWS01000011.1"/>
</dbReference>
<feature type="domain" description="HTH tetR-type" evidence="5">
    <location>
        <begin position="10"/>
        <end position="70"/>
    </location>
</feature>
<dbReference type="OrthoDB" id="594604at2"/>
<keyword evidence="2 4" id="KW-0238">DNA-binding</keyword>
<name>A1ZJK5_MICM2</name>
<evidence type="ECO:0000313" key="7">
    <source>
        <dbReference type="Proteomes" id="UP000004095"/>
    </source>
</evidence>
<keyword evidence="1" id="KW-0805">Transcription regulation</keyword>
<dbReference type="FunFam" id="1.10.10.60:FF:000141">
    <property type="entry name" value="TetR family transcriptional regulator"/>
    <property type="match status" value="1"/>
</dbReference>
<feature type="DNA-binding region" description="H-T-H motif" evidence="4">
    <location>
        <begin position="33"/>
        <end position="52"/>
    </location>
</feature>
<dbReference type="PROSITE" id="PS50977">
    <property type="entry name" value="HTH_TETR_2"/>
    <property type="match status" value="1"/>
</dbReference>
<dbReference type="AlphaFoldDB" id="A1ZJK5"/>
<gene>
    <name evidence="6" type="ORF">M23134_01362</name>
</gene>
<evidence type="ECO:0000256" key="4">
    <source>
        <dbReference type="PROSITE-ProRule" id="PRU00335"/>
    </source>
</evidence>
<evidence type="ECO:0000313" key="6">
    <source>
        <dbReference type="EMBL" id="EAY29308.1"/>
    </source>
</evidence>
<dbReference type="PANTHER" id="PTHR30055:SF234">
    <property type="entry name" value="HTH-TYPE TRANSCRIPTIONAL REGULATOR BETI"/>
    <property type="match status" value="1"/>
</dbReference>
<keyword evidence="7" id="KW-1185">Reference proteome</keyword>
<dbReference type="SUPFAM" id="SSF46689">
    <property type="entry name" value="Homeodomain-like"/>
    <property type="match status" value="1"/>
</dbReference>
<sequence>MGTPKDIRKKQRYEAIVDAAEKVFFSKGIDNASMDQIAKQAGLGKGTLYLYFESKNALYRAILYRAFATLKKQFEEALDEENTGFENMKTILRVYLEFFYNHPHYFNAILHFQNDLFNLDAMASEQQIYLAEGVAIIELGAQLIEKGQQDGSIRNDLKAIEAAYVFWGQTMGVLQLVQKKMAIVTHYHQLEADQLIVQHFKLIEYVLKGS</sequence>
<dbReference type="EMBL" id="AAWS01000011">
    <property type="protein sequence ID" value="EAY29308.1"/>
    <property type="molecule type" value="Genomic_DNA"/>
</dbReference>
<keyword evidence="3" id="KW-0804">Transcription</keyword>
<accession>A1ZJK5</accession>
<dbReference type="PANTHER" id="PTHR30055">
    <property type="entry name" value="HTH-TYPE TRANSCRIPTIONAL REGULATOR RUTR"/>
    <property type="match status" value="1"/>
</dbReference>
<reference evidence="6 7" key="1">
    <citation type="submission" date="2007-01" db="EMBL/GenBank/DDBJ databases">
        <authorList>
            <person name="Haygood M."/>
            <person name="Podell S."/>
            <person name="Anderson C."/>
            <person name="Hopkinson B."/>
            <person name="Roe K."/>
            <person name="Barbeau K."/>
            <person name="Gaasterland T."/>
            <person name="Ferriera S."/>
            <person name="Johnson J."/>
            <person name="Kravitz S."/>
            <person name="Beeson K."/>
            <person name="Sutton G."/>
            <person name="Rogers Y.-H."/>
            <person name="Friedman R."/>
            <person name="Frazier M."/>
            <person name="Venter J.C."/>
        </authorList>
    </citation>
    <scope>NUCLEOTIDE SEQUENCE [LARGE SCALE GENOMIC DNA]</scope>
    <source>
        <strain evidence="6 7">ATCC 23134</strain>
    </source>
</reference>
<dbReference type="InterPro" id="IPR009057">
    <property type="entry name" value="Homeodomain-like_sf"/>
</dbReference>
<dbReference type="Proteomes" id="UP000004095">
    <property type="component" value="Unassembled WGS sequence"/>
</dbReference>
<dbReference type="InterPro" id="IPR001647">
    <property type="entry name" value="HTH_TetR"/>
</dbReference>